<dbReference type="SUPFAM" id="SSF52317">
    <property type="entry name" value="Class I glutamine amidotransferase-like"/>
    <property type="match status" value="1"/>
</dbReference>
<dbReference type="InterPro" id="IPR017926">
    <property type="entry name" value="GATASE"/>
</dbReference>
<dbReference type="InterPro" id="IPR029062">
    <property type="entry name" value="Class_I_gatase-like"/>
</dbReference>
<organism evidence="2 3">
    <name type="scientific">Helicobacter equorum</name>
    <dbReference type="NCBI Taxonomy" id="361872"/>
    <lineage>
        <taxon>Bacteria</taxon>
        <taxon>Pseudomonadati</taxon>
        <taxon>Campylobacterota</taxon>
        <taxon>Epsilonproteobacteria</taxon>
        <taxon>Campylobacterales</taxon>
        <taxon>Helicobacteraceae</taxon>
        <taxon>Helicobacter</taxon>
    </lineage>
</organism>
<dbReference type="RefSeq" id="WP_115571343.1">
    <property type="nucleotide sequence ID" value="NZ_NXLT01000005.1"/>
</dbReference>
<evidence type="ECO:0000259" key="1">
    <source>
        <dbReference type="Pfam" id="PF00117"/>
    </source>
</evidence>
<feature type="domain" description="Glutamine amidotransferase" evidence="1">
    <location>
        <begin position="26"/>
        <end position="174"/>
    </location>
</feature>
<dbReference type="EMBL" id="NXLT01000005">
    <property type="protein sequence ID" value="RDU66648.1"/>
    <property type="molecule type" value="Genomic_DNA"/>
</dbReference>
<gene>
    <name evidence="2" type="ORF">CQA54_06730</name>
</gene>
<dbReference type="PROSITE" id="PS51273">
    <property type="entry name" value="GATASE_TYPE_1"/>
    <property type="match status" value="1"/>
</dbReference>
<comment type="caution">
    <text evidence="2">The sequence shown here is derived from an EMBL/GenBank/DDBJ whole genome shotgun (WGS) entry which is preliminary data.</text>
</comment>
<evidence type="ECO:0000313" key="3">
    <source>
        <dbReference type="Proteomes" id="UP000256514"/>
    </source>
</evidence>
<sequence>MRLGVTQRIYYYEAYDEYWECLDSRLYTFLRECGFESIGLSCTQSAEDILEICDGIVLSGGNDIGTYKQRDIFEHNLIACALNRHKKILGICRGMQMIAAFFGSKLKRSSHAIGYSHELQGVFNHRVTSFHNYTIDSLPYSFSILASVDNEIEAIENGKSLGIMWHPEREVDQKTRNIDKQVITSFFRGDMI</sequence>
<dbReference type="Proteomes" id="UP000256514">
    <property type="component" value="Unassembled WGS sequence"/>
</dbReference>
<protein>
    <recommendedName>
        <fullName evidence="1">Glutamine amidotransferase domain-containing protein</fullName>
    </recommendedName>
</protein>
<proteinExistence type="predicted"/>
<accession>A0A3D8IN01</accession>
<reference evidence="2 3" key="1">
    <citation type="submission" date="2018-04" db="EMBL/GenBank/DDBJ databases">
        <title>Novel Campyloabacter and Helicobacter Species and Strains.</title>
        <authorList>
            <person name="Mannion A.J."/>
            <person name="Shen Z."/>
            <person name="Fox J.G."/>
        </authorList>
    </citation>
    <scope>NUCLEOTIDE SEQUENCE [LARGE SCALE GENOMIC DNA]</scope>
    <source>
        <strain evidence="2 3">MIT 12-6600</strain>
    </source>
</reference>
<evidence type="ECO:0000313" key="2">
    <source>
        <dbReference type="EMBL" id="RDU66648.1"/>
    </source>
</evidence>
<keyword evidence="3" id="KW-1185">Reference proteome</keyword>
<dbReference type="Gene3D" id="3.40.50.880">
    <property type="match status" value="1"/>
</dbReference>
<dbReference type="AlphaFoldDB" id="A0A3D8IN01"/>
<dbReference type="OrthoDB" id="9813383at2"/>
<dbReference type="Pfam" id="PF00117">
    <property type="entry name" value="GATase"/>
    <property type="match status" value="1"/>
</dbReference>
<name>A0A3D8IN01_9HELI</name>